<name>A0A0B8N097_9NOCA</name>
<dbReference type="GeneID" id="93371090"/>
<protein>
    <recommendedName>
        <fullName evidence="7">DUF732 domain-containing protein</fullName>
    </recommendedName>
</protein>
<dbReference type="PROSITE" id="PS51257">
    <property type="entry name" value="PROKAR_LIPOPROTEIN"/>
    <property type="match status" value="1"/>
</dbReference>
<feature type="compositionally biased region" description="Low complexity" evidence="1">
    <location>
        <begin position="46"/>
        <end position="57"/>
    </location>
</feature>
<dbReference type="KEGG" id="nsr:NS506_01073"/>
<reference evidence="3 6" key="3">
    <citation type="submission" date="2016-10" db="EMBL/GenBank/DDBJ databases">
        <title>Genome sequence of Nocardia seriolae strain EM150506, isolated from Anguila japonica.</title>
        <authorList>
            <person name="Han H.-J."/>
        </authorList>
    </citation>
    <scope>NUCLEOTIDE SEQUENCE [LARGE SCALE GENOMIC DNA]</scope>
    <source>
        <strain evidence="3 6">EM150506</strain>
    </source>
</reference>
<reference evidence="4 5" key="2">
    <citation type="journal article" date="2016" name="Genome Announc.">
        <title>Draft Genome Sequence of Erythromycin- and Oxytetracycline-Sensitive Nocardia seriolae Strain U-1 (NBRC 110359).</title>
        <authorList>
            <person name="Imajoh M."/>
            <person name="Sukeda M."/>
            <person name="Shimizu M."/>
            <person name="Yamane J."/>
            <person name="Ohnishi K."/>
            <person name="Oshima S."/>
        </authorList>
    </citation>
    <scope>NUCLEOTIDE SEQUENCE [LARGE SCALE GENOMIC DNA]</scope>
    <source>
        <strain evidence="4 5">U-1</strain>
    </source>
</reference>
<evidence type="ECO:0000313" key="3">
    <source>
        <dbReference type="EMBL" id="APA95147.1"/>
    </source>
</evidence>
<evidence type="ECO:0000313" key="4">
    <source>
        <dbReference type="EMBL" id="GAP26959.1"/>
    </source>
</evidence>
<accession>A0A0B8N097</accession>
<reference evidence="5" key="1">
    <citation type="submission" date="2015-07" db="EMBL/GenBank/DDBJ databases">
        <title>Nocardia seriolae U-1 whole genome shotgun sequence.</title>
        <authorList>
            <person name="Imajoh M."/>
            <person name="Fukumoto Y."/>
            <person name="Sukeda M."/>
            <person name="Yamane J."/>
            <person name="Yamasaki K."/>
            <person name="Shimizu M."/>
            <person name="Ohnishi K."/>
            <person name="Oshima S."/>
        </authorList>
    </citation>
    <scope>NUCLEOTIDE SEQUENCE [LARGE SCALE GENOMIC DNA]</scope>
    <source>
        <strain evidence="5">U-1</strain>
    </source>
</reference>
<dbReference type="AlphaFoldDB" id="A0A0B8N097"/>
<evidence type="ECO:0000256" key="2">
    <source>
        <dbReference type="SAM" id="SignalP"/>
    </source>
</evidence>
<dbReference type="RefSeq" id="WP_033085933.1">
    <property type="nucleotide sequence ID" value="NZ_AP017900.1"/>
</dbReference>
<evidence type="ECO:0000313" key="5">
    <source>
        <dbReference type="Proteomes" id="UP000037179"/>
    </source>
</evidence>
<feature type="signal peptide" evidence="2">
    <location>
        <begin position="1"/>
        <end position="25"/>
    </location>
</feature>
<dbReference type="OrthoDB" id="4569962at2"/>
<keyword evidence="5" id="KW-1185">Reference proteome</keyword>
<proteinExistence type="predicted"/>
<sequence length="155" mass="14979">MRKSIVVVALLALPLLSACSNSQEAATPTPTAAGAVTATSGAAASTVSGVPTTAPGVTGPGGVTTGPGGVTTAPGAGSGLTAEQISKALQDKGKLSQTTADCVAKIYLEEGLSDSGIQKIIDSANGTNPAKVSLGADDLTKAGKATKRIATECVK</sequence>
<gene>
    <name evidence="3" type="ORF">NS506_01073</name>
    <name evidence="4" type="ORF">NSK11_contig00011-0096</name>
</gene>
<feature type="compositionally biased region" description="Gly residues" evidence="1">
    <location>
        <begin position="58"/>
        <end position="69"/>
    </location>
</feature>
<organism evidence="4 5">
    <name type="scientific">Nocardia seriolae</name>
    <dbReference type="NCBI Taxonomy" id="37332"/>
    <lineage>
        <taxon>Bacteria</taxon>
        <taxon>Bacillati</taxon>
        <taxon>Actinomycetota</taxon>
        <taxon>Actinomycetes</taxon>
        <taxon>Mycobacteriales</taxon>
        <taxon>Nocardiaceae</taxon>
        <taxon>Nocardia</taxon>
    </lineage>
</organism>
<dbReference type="EMBL" id="BBYQ01000011">
    <property type="protein sequence ID" value="GAP26959.1"/>
    <property type="molecule type" value="Genomic_DNA"/>
</dbReference>
<evidence type="ECO:0008006" key="7">
    <source>
        <dbReference type="Google" id="ProtNLM"/>
    </source>
</evidence>
<keyword evidence="2" id="KW-0732">Signal</keyword>
<dbReference type="Proteomes" id="UP000037179">
    <property type="component" value="Unassembled WGS sequence"/>
</dbReference>
<evidence type="ECO:0000313" key="6">
    <source>
        <dbReference type="Proteomes" id="UP000180166"/>
    </source>
</evidence>
<dbReference type="Proteomes" id="UP000180166">
    <property type="component" value="Chromosome"/>
</dbReference>
<dbReference type="EMBL" id="CP017839">
    <property type="protein sequence ID" value="APA95147.1"/>
    <property type="molecule type" value="Genomic_DNA"/>
</dbReference>
<feature type="region of interest" description="Disordered" evidence="1">
    <location>
        <begin position="46"/>
        <end position="78"/>
    </location>
</feature>
<evidence type="ECO:0000256" key="1">
    <source>
        <dbReference type="SAM" id="MobiDB-lite"/>
    </source>
</evidence>
<feature type="chain" id="PRO_5014509338" description="DUF732 domain-containing protein" evidence="2">
    <location>
        <begin position="26"/>
        <end position="155"/>
    </location>
</feature>